<dbReference type="Proteomes" id="UP000790833">
    <property type="component" value="Unassembled WGS sequence"/>
</dbReference>
<dbReference type="SUPFAM" id="SSF69618">
    <property type="entry name" value="HemD-like"/>
    <property type="match status" value="1"/>
</dbReference>
<dbReference type="InterPro" id="IPR036108">
    <property type="entry name" value="4pyrrol_syn_uPrphyn_synt_sf"/>
</dbReference>
<organism evidence="2 3">
    <name type="scientific">Scheffersomyces spartinae</name>
    <dbReference type="NCBI Taxonomy" id="45513"/>
    <lineage>
        <taxon>Eukaryota</taxon>
        <taxon>Fungi</taxon>
        <taxon>Dikarya</taxon>
        <taxon>Ascomycota</taxon>
        <taxon>Saccharomycotina</taxon>
        <taxon>Pichiomycetes</taxon>
        <taxon>Debaryomycetaceae</taxon>
        <taxon>Scheffersomyces</taxon>
    </lineage>
</organism>
<feature type="domain" description="Tetrapyrrole biosynthesis uroporphyrinogen III synthase" evidence="1">
    <location>
        <begin position="26"/>
        <end position="246"/>
    </location>
</feature>
<dbReference type="GO" id="GO:0005829">
    <property type="term" value="C:cytosol"/>
    <property type="evidence" value="ECO:0007669"/>
    <property type="project" value="TreeGrafter"/>
</dbReference>
<dbReference type="OrthoDB" id="5595751at2759"/>
<dbReference type="EMBL" id="JAHMUF010000008">
    <property type="protein sequence ID" value="KAG7194259.1"/>
    <property type="molecule type" value="Genomic_DNA"/>
</dbReference>
<dbReference type="GO" id="GO:0004852">
    <property type="term" value="F:uroporphyrinogen-III synthase activity"/>
    <property type="evidence" value="ECO:0007669"/>
    <property type="project" value="InterPro"/>
</dbReference>
<dbReference type="CDD" id="cd06578">
    <property type="entry name" value="HemD"/>
    <property type="match status" value="1"/>
</dbReference>
<dbReference type="PANTHER" id="PTHR12390">
    <property type="entry name" value="UROPORPHYRINOGEN III SYNTHASE"/>
    <property type="match status" value="1"/>
</dbReference>
<gene>
    <name evidence="2" type="ORF">KQ657_004986</name>
</gene>
<proteinExistence type="predicted"/>
<protein>
    <recommendedName>
        <fullName evidence="1">Tetrapyrrole biosynthesis uroporphyrinogen III synthase domain-containing protein</fullName>
    </recommendedName>
</protein>
<dbReference type="Pfam" id="PF02602">
    <property type="entry name" value="HEM4"/>
    <property type="match status" value="1"/>
</dbReference>
<evidence type="ECO:0000313" key="3">
    <source>
        <dbReference type="Proteomes" id="UP000790833"/>
    </source>
</evidence>
<evidence type="ECO:0000259" key="1">
    <source>
        <dbReference type="Pfam" id="PF02602"/>
    </source>
</evidence>
<dbReference type="AlphaFoldDB" id="A0A9P7VBF1"/>
<dbReference type="InterPro" id="IPR003754">
    <property type="entry name" value="4pyrrol_synth_uPrphyn_synth"/>
</dbReference>
<comment type="caution">
    <text evidence="2">The sequence shown here is derived from an EMBL/GenBank/DDBJ whole genome shotgun (WGS) entry which is preliminary data.</text>
</comment>
<reference evidence="2" key="1">
    <citation type="submission" date="2021-03" db="EMBL/GenBank/DDBJ databases">
        <authorList>
            <person name="Palmer J.M."/>
        </authorList>
    </citation>
    <scope>NUCLEOTIDE SEQUENCE</scope>
    <source>
        <strain evidence="2">ARV_011</strain>
    </source>
</reference>
<sequence>MNHVLLLKNKTVPVDPYFEAFRSEYSTTFLPLLTHTHTNKSDTIKYLLSSEFLTTEAIIITSQRAVEILVQLLEELPTSVVDSIKQNQIVYTVGPATSKVLEDAGFGQVRGGENAGNGSKLADIIIADGIGQLVFFTGETRRDIIPVKLALAGIPLVEKVIYKTENRHDIISLFNSWVDDVQQSEGIKWVVFFSPQGTELIVEYLQNYKGVDYRIASIGPTTEEYLVKNGLVPQTVSSKPQAQTLFQEIQNQRTKERETFRHK</sequence>
<evidence type="ECO:0000313" key="2">
    <source>
        <dbReference type="EMBL" id="KAG7194259.1"/>
    </source>
</evidence>
<dbReference type="RefSeq" id="XP_043049806.1">
    <property type="nucleotide sequence ID" value="XM_043195633.1"/>
</dbReference>
<dbReference type="PANTHER" id="PTHR12390:SF0">
    <property type="entry name" value="UROPORPHYRINOGEN-III SYNTHASE"/>
    <property type="match status" value="1"/>
</dbReference>
<dbReference type="GO" id="GO:0006780">
    <property type="term" value="P:uroporphyrinogen III biosynthetic process"/>
    <property type="evidence" value="ECO:0007669"/>
    <property type="project" value="InterPro"/>
</dbReference>
<dbReference type="GeneID" id="66118360"/>
<dbReference type="Gene3D" id="3.40.50.10090">
    <property type="match status" value="2"/>
</dbReference>
<dbReference type="InterPro" id="IPR039793">
    <property type="entry name" value="UROS/Hem4"/>
</dbReference>
<keyword evidence="3" id="KW-1185">Reference proteome</keyword>
<name>A0A9P7VBF1_9ASCO</name>
<accession>A0A9P7VBF1</accession>